<sequence>MLHLKNYRTIYFLLLISVIFLGIISRKIDFIPLYFGDFLYAVMIYILTRIVLIKNKPVQIGILSLFVCYCIESFQLCQAEWIIAIRKTLFGRYVLGQGFLWTDLIAYTFGIAVTLIIEKIILKKITYETRFCIKQPE</sequence>
<dbReference type="Pfam" id="PF10990">
    <property type="entry name" value="DUF2809"/>
    <property type="match status" value="1"/>
</dbReference>
<dbReference type="Proteomes" id="UP000530060">
    <property type="component" value="Unassembled WGS sequence"/>
</dbReference>
<reference evidence="2 3" key="1">
    <citation type="submission" date="2020-06" db="EMBL/GenBank/DDBJ databases">
        <authorList>
            <person name="Criscuolo A."/>
        </authorList>
    </citation>
    <scope>NUCLEOTIDE SEQUENCE [LARGE SCALE GENOMIC DNA]</scope>
    <source>
        <strain evidence="3">CIP 111411</strain>
    </source>
</reference>
<proteinExistence type="predicted"/>
<evidence type="ECO:0008006" key="4">
    <source>
        <dbReference type="Google" id="ProtNLM"/>
    </source>
</evidence>
<evidence type="ECO:0000313" key="2">
    <source>
        <dbReference type="EMBL" id="CAD0004211.1"/>
    </source>
</evidence>
<feature type="transmembrane region" description="Helical" evidence="1">
    <location>
        <begin position="104"/>
        <end position="122"/>
    </location>
</feature>
<keyword evidence="1" id="KW-0472">Membrane</keyword>
<accession>A0A6V6YXI8</accession>
<dbReference type="EMBL" id="CAIJDP010000068">
    <property type="protein sequence ID" value="CAD0004211.1"/>
    <property type="molecule type" value="Genomic_DNA"/>
</dbReference>
<dbReference type="InterPro" id="IPR021257">
    <property type="entry name" value="DUF2809"/>
</dbReference>
<protein>
    <recommendedName>
        <fullName evidence="4">DUF2809 domain-containing protein</fullName>
    </recommendedName>
</protein>
<feature type="transmembrane region" description="Helical" evidence="1">
    <location>
        <begin position="7"/>
        <end position="24"/>
    </location>
</feature>
<feature type="transmembrane region" description="Helical" evidence="1">
    <location>
        <begin position="60"/>
        <end position="84"/>
    </location>
</feature>
<keyword evidence="3" id="KW-1185">Reference proteome</keyword>
<keyword evidence="1" id="KW-1133">Transmembrane helix</keyword>
<evidence type="ECO:0000313" key="3">
    <source>
        <dbReference type="Proteomes" id="UP000530060"/>
    </source>
</evidence>
<feature type="transmembrane region" description="Helical" evidence="1">
    <location>
        <begin position="30"/>
        <end position="48"/>
    </location>
</feature>
<comment type="caution">
    <text evidence="2">The sequence shown here is derived from an EMBL/GenBank/DDBJ whole genome shotgun (WGS) entry which is preliminary data.</text>
</comment>
<dbReference type="AlphaFoldDB" id="A0A6V6YXI8"/>
<dbReference type="RefSeq" id="WP_180908876.1">
    <property type="nucleotide sequence ID" value="NZ_CAIJDP010000068.1"/>
</dbReference>
<keyword evidence="1" id="KW-0812">Transmembrane</keyword>
<organism evidence="2 3">
    <name type="scientific">Flavobacterium salmonis</name>
    <dbReference type="NCBI Taxonomy" id="2654844"/>
    <lineage>
        <taxon>Bacteria</taxon>
        <taxon>Pseudomonadati</taxon>
        <taxon>Bacteroidota</taxon>
        <taxon>Flavobacteriia</taxon>
        <taxon>Flavobacteriales</taxon>
        <taxon>Flavobacteriaceae</taxon>
        <taxon>Flavobacterium</taxon>
    </lineage>
</organism>
<evidence type="ECO:0000256" key="1">
    <source>
        <dbReference type="SAM" id="Phobius"/>
    </source>
</evidence>
<name>A0A6V6YXI8_9FLAO</name>
<gene>
    <name evidence="2" type="ORF">FLAT13_02113</name>
</gene>